<dbReference type="PANTHER" id="PTHR12202:SF0">
    <property type="entry name" value="ESF1 HOMOLOG"/>
    <property type="match status" value="1"/>
</dbReference>
<feature type="compositionally biased region" description="Acidic residues" evidence="5">
    <location>
        <begin position="127"/>
        <end position="137"/>
    </location>
</feature>
<dbReference type="Pfam" id="PF08159">
    <property type="entry name" value="NUC153"/>
    <property type="match status" value="1"/>
</dbReference>
<evidence type="ECO:0000259" key="7">
    <source>
        <dbReference type="Pfam" id="PF25121"/>
    </source>
</evidence>
<dbReference type="EMBL" id="KV425887">
    <property type="protein sequence ID" value="KZW02680.1"/>
    <property type="molecule type" value="Genomic_DNA"/>
</dbReference>
<name>A0A166BNF7_EXIGL</name>
<dbReference type="InterPro" id="IPR039754">
    <property type="entry name" value="Esf1"/>
</dbReference>
<feature type="region of interest" description="Disordered" evidence="5">
    <location>
        <begin position="573"/>
        <end position="644"/>
    </location>
</feature>
<feature type="region of interest" description="Disordered" evidence="5">
    <location>
        <begin position="530"/>
        <end position="557"/>
    </location>
</feature>
<comment type="subcellular location">
    <subcellularLocation>
        <location evidence="1">Nucleus</location>
        <location evidence="1">Nucleolus</location>
    </subcellularLocation>
</comment>
<comment type="similarity">
    <text evidence="2">Belongs to the ESF1 family.</text>
</comment>
<feature type="compositionally biased region" description="Basic and acidic residues" evidence="5">
    <location>
        <begin position="207"/>
        <end position="216"/>
    </location>
</feature>
<feature type="region of interest" description="Disordered" evidence="5">
    <location>
        <begin position="59"/>
        <end position="164"/>
    </location>
</feature>
<sequence length="644" mass="72759">MSDARFARLRTDPRFRRPKKAKAKVVVDDRFKSIFDKDDKKEKRVDKYGRKVSKSANRDNLQRFYRLGDGDDDDEQENDAKPDLARGEGLVESSSEEDDDDAAQDDEDDEDGLVVLGRDASKPIPVGEDEIDLDENTIAELDAQAASYSRQAAREQQGKDEPEPTTRIAVVNLDWDHVKASLLFKIFSSVDKIRSVRVYPSEFGKERMAREEREGPPQEVFGKGKRQESDEEEVNERTIYEVNDGEDYDQDALRKYQLERLRYYYAVVTCDSVQAAEHIYNELEGTELERSANVLDLSYVPEDMTFDDECRDEAMEEVADFKAVDFTTDALRHSKVKLTWDADDPDRTRITRRTLTRKDLDEIDFKAYIASDSEEDDEDDEARREKMRNLLLRDGSDEENDQLPEGWGTGKPDKAGEMEITFMPGLSASTKDNSGGKESDDEQETTLEKYRRKTKEKKAAKKAARTAKRSGGDAGGDDEFFGAGSDSDDAKPRKDASKQDLEALIEENEADGGDGLQHFDMRAVVRADKVSKAKGKLAKKMKKKLERGGHADETGEGFMLDVADPRFGALHEDPAFAIDPSNPKFKRTKGMDALLEERSRRQQRAKGAPEDGEGNLKNLVESVKRKVKANDSSGRAGKRQRVDS</sequence>
<protein>
    <submittedName>
        <fullName evidence="8">Uncharacterized protein</fullName>
    </submittedName>
</protein>
<dbReference type="InterPro" id="IPR012677">
    <property type="entry name" value="Nucleotide-bd_a/b_plait_sf"/>
</dbReference>
<feature type="region of interest" description="Disordered" evidence="5">
    <location>
        <begin position="1"/>
        <end position="22"/>
    </location>
</feature>
<dbReference type="GO" id="GO:0003723">
    <property type="term" value="F:RNA binding"/>
    <property type="evidence" value="ECO:0007669"/>
    <property type="project" value="TreeGrafter"/>
</dbReference>
<dbReference type="InterPro" id="IPR056750">
    <property type="entry name" value="RRM_ESF1"/>
</dbReference>
<keyword evidence="4" id="KW-0539">Nucleus</keyword>
<gene>
    <name evidence="8" type="ORF">EXIGLDRAFT_744513</name>
</gene>
<dbReference type="AlphaFoldDB" id="A0A166BNF7"/>
<feature type="compositionally biased region" description="Basic residues" evidence="5">
    <location>
        <begin position="532"/>
        <end position="545"/>
    </location>
</feature>
<accession>A0A166BNF7</accession>
<dbReference type="SUPFAM" id="SSF54928">
    <property type="entry name" value="RNA-binding domain, RBD"/>
    <property type="match status" value="1"/>
</dbReference>
<keyword evidence="9" id="KW-1185">Reference proteome</keyword>
<dbReference type="OrthoDB" id="431825at2759"/>
<feature type="domain" description="ESF1 RRM" evidence="7">
    <location>
        <begin position="165"/>
        <end position="314"/>
    </location>
</feature>
<feature type="compositionally biased region" description="Acidic residues" evidence="5">
    <location>
        <begin position="503"/>
        <end position="512"/>
    </location>
</feature>
<proteinExistence type="inferred from homology"/>
<feature type="compositionally biased region" description="Basic and acidic residues" evidence="5">
    <location>
        <begin position="1"/>
        <end position="15"/>
    </location>
</feature>
<dbReference type="PANTHER" id="PTHR12202">
    <property type="entry name" value="ESF1 HOMOLOG"/>
    <property type="match status" value="1"/>
</dbReference>
<evidence type="ECO:0000256" key="3">
    <source>
        <dbReference type="ARBA" id="ARBA00023054"/>
    </source>
</evidence>
<feature type="compositionally biased region" description="Basic residues" evidence="5">
    <location>
        <begin position="450"/>
        <end position="468"/>
    </location>
</feature>
<evidence type="ECO:0000256" key="4">
    <source>
        <dbReference type="ARBA" id="ARBA00023242"/>
    </source>
</evidence>
<evidence type="ECO:0000256" key="1">
    <source>
        <dbReference type="ARBA" id="ARBA00004604"/>
    </source>
</evidence>
<dbReference type="Gene3D" id="3.30.70.330">
    <property type="match status" value="1"/>
</dbReference>
<evidence type="ECO:0000313" key="9">
    <source>
        <dbReference type="Proteomes" id="UP000077266"/>
    </source>
</evidence>
<feature type="domain" description="NUC153" evidence="6">
    <location>
        <begin position="564"/>
        <end position="591"/>
    </location>
</feature>
<evidence type="ECO:0000256" key="2">
    <source>
        <dbReference type="ARBA" id="ARBA00009087"/>
    </source>
</evidence>
<dbReference type="InParanoid" id="A0A166BNF7"/>
<dbReference type="GO" id="GO:0005730">
    <property type="term" value="C:nucleolus"/>
    <property type="evidence" value="ECO:0007669"/>
    <property type="project" value="UniProtKB-SubCell"/>
</dbReference>
<evidence type="ECO:0000313" key="8">
    <source>
        <dbReference type="EMBL" id="KZW02680.1"/>
    </source>
</evidence>
<organism evidence="8 9">
    <name type="scientific">Exidia glandulosa HHB12029</name>
    <dbReference type="NCBI Taxonomy" id="1314781"/>
    <lineage>
        <taxon>Eukaryota</taxon>
        <taxon>Fungi</taxon>
        <taxon>Dikarya</taxon>
        <taxon>Basidiomycota</taxon>
        <taxon>Agaricomycotina</taxon>
        <taxon>Agaricomycetes</taxon>
        <taxon>Auriculariales</taxon>
        <taxon>Exidiaceae</taxon>
        <taxon>Exidia</taxon>
    </lineage>
</organism>
<dbReference type="InterPro" id="IPR035979">
    <property type="entry name" value="RBD_domain_sf"/>
</dbReference>
<evidence type="ECO:0000256" key="5">
    <source>
        <dbReference type="SAM" id="MobiDB-lite"/>
    </source>
</evidence>
<feature type="region of interest" description="Disordered" evidence="5">
    <location>
        <begin position="389"/>
        <end position="517"/>
    </location>
</feature>
<dbReference type="FunCoup" id="A0A166BNF7">
    <property type="interactions" value="746"/>
</dbReference>
<dbReference type="GO" id="GO:0006364">
    <property type="term" value="P:rRNA processing"/>
    <property type="evidence" value="ECO:0007669"/>
    <property type="project" value="InterPro"/>
</dbReference>
<feature type="compositionally biased region" description="Basic and acidic residues" evidence="5">
    <location>
        <begin position="59"/>
        <end position="69"/>
    </location>
</feature>
<dbReference type="InterPro" id="IPR012580">
    <property type="entry name" value="NUC153"/>
</dbReference>
<feature type="compositionally biased region" description="Basic and acidic residues" evidence="5">
    <location>
        <begin position="488"/>
        <end position="501"/>
    </location>
</feature>
<keyword evidence="3" id="KW-0175">Coiled coil</keyword>
<feature type="region of interest" description="Disordered" evidence="5">
    <location>
        <begin position="207"/>
        <end position="236"/>
    </location>
</feature>
<dbReference type="STRING" id="1314781.A0A166BNF7"/>
<reference evidence="8 9" key="1">
    <citation type="journal article" date="2016" name="Mol. Biol. Evol.">
        <title>Comparative Genomics of Early-Diverging Mushroom-Forming Fungi Provides Insights into the Origins of Lignocellulose Decay Capabilities.</title>
        <authorList>
            <person name="Nagy L.G."/>
            <person name="Riley R."/>
            <person name="Tritt A."/>
            <person name="Adam C."/>
            <person name="Daum C."/>
            <person name="Floudas D."/>
            <person name="Sun H."/>
            <person name="Yadav J.S."/>
            <person name="Pangilinan J."/>
            <person name="Larsson K.H."/>
            <person name="Matsuura K."/>
            <person name="Barry K."/>
            <person name="Labutti K."/>
            <person name="Kuo R."/>
            <person name="Ohm R.A."/>
            <person name="Bhattacharya S.S."/>
            <person name="Shirouzu T."/>
            <person name="Yoshinaga Y."/>
            <person name="Martin F.M."/>
            <person name="Grigoriev I.V."/>
            <person name="Hibbett D.S."/>
        </authorList>
    </citation>
    <scope>NUCLEOTIDE SEQUENCE [LARGE SCALE GENOMIC DNA]</scope>
    <source>
        <strain evidence="8 9">HHB12029</strain>
    </source>
</reference>
<dbReference type="Proteomes" id="UP000077266">
    <property type="component" value="Unassembled WGS sequence"/>
</dbReference>
<dbReference type="Pfam" id="PF25121">
    <property type="entry name" value="RRM_ESF1"/>
    <property type="match status" value="1"/>
</dbReference>
<feature type="compositionally biased region" description="Acidic residues" evidence="5">
    <location>
        <begin position="94"/>
        <end position="112"/>
    </location>
</feature>
<evidence type="ECO:0000259" key="6">
    <source>
        <dbReference type="Pfam" id="PF08159"/>
    </source>
</evidence>
<feature type="compositionally biased region" description="Basic and acidic residues" evidence="5">
    <location>
        <begin position="152"/>
        <end position="164"/>
    </location>
</feature>